<evidence type="ECO:0000256" key="6">
    <source>
        <dbReference type="ARBA" id="ARBA00022723"/>
    </source>
</evidence>
<dbReference type="AlphaFoldDB" id="A0A250FPT4"/>
<gene>
    <name evidence="14" type="ORF">CGC50_07500</name>
</gene>
<protein>
    <recommendedName>
        <fullName evidence="3">RING-type E3 ubiquitin transferase</fullName>
        <ecNumber evidence="3">2.3.2.27</ecNumber>
    </recommendedName>
</protein>
<evidence type="ECO:0000256" key="9">
    <source>
        <dbReference type="ARBA" id="ARBA00022833"/>
    </source>
</evidence>
<evidence type="ECO:0000256" key="4">
    <source>
        <dbReference type="ARBA" id="ARBA00022679"/>
    </source>
</evidence>
<evidence type="ECO:0000256" key="8">
    <source>
        <dbReference type="ARBA" id="ARBA00022786"/>
    </source>
</evidence>
<evidence type="ECO:0000256" key="12">
    <source>
        <dbReference type="SAM" id="Phobius"/>
    </source>
</evidence>
<evidence type="ECO:0000256" key="1">
    <source>
        <dbReference type="ARBA" id="ARBA00000900"/>
    </source>
</evidence>
<dbReference type="Proteomes" id="UP000217250">
    <property type="component" value="Chromosome"/>
</dbReference>
<evidence type="ECO:0000256" key="5">
    <source>
        <dbReference type="ARBA" id="ARBA00022692"/>
    </source>
</evidence>
<proteinExistence type="predicted"/>
<organism evidence="14 15">
    <name type="scientific">Capnocytophaga gingivalis</name>
    <dbReference type="NCBI Taxonomy" id="1017"/>
    <lineage>
        <taxon>Bacteria</taxon>
        <taxon>Pseudomonadati</taxon>
        <taxon>Bacteroidota</taxon>
        <taxon>Flavobacteriia</taxon>
        <taxon>Flavobacteriales</taxon>
        <taxon>Flavobacteriaceae</taxon>
        <taxon>Capnocytophaga</taxon>
    </lineage>
</organism>
<keyword evidence="10 12" id="KW-1133">Transmembrane helix</keyword>
<dbReference type="GO" id="GO:0016020">
    <property type="term" value="C:membrane"/>
    <property type="evidence" value="ECO:0007669"/>
    <property type="project" value="UniProtKB-SubCell"/>
</dbReference>
<keyword evidence="4" id="KW-0808">Transferase</keyword>
<keyword evidence="9" id="KW-0862">Zinc</keyword>
<dbReference type="EC" id="2.3.2.27" evidence="3"/>
<dbReference type="InterPro" id="IPR022170">
    <property type="entry name" value="MUL1-like"/>
</dbReference>
<evidence type="ECO:0000313" key="14">
    <source>
        <dbReference type="EMBL" id="ATA87011.1"/>
    </source>
</evidence>
<dbReference type="OrthoDB" id="5386209at2"/>
<evidence type="ECO:0000256" key="2">
    <source>
        <dbReference type="ARBA" id="ARBA00004141"/>
    </source>
</evidence>
<feature type="transmembrane region" description="Helical" evidence="12">
    <location>
        <begin position="6"/>
        <end position="24"/>
    </location>
</feature>
<evidence type="ECO:0000256" key="10">
    <source>
        <dbReference type="ARBA" id="ARBA00022989"/>
    </source>
</evidence>
<keyword evidence="7" id="KW-0863">Zinc-finger</keyword>
<reference evidence="15" key="1">
    <citation type="submission" date="2017-06" db="EMBL/GenBank/DDBJ databases">
        <title>Capnocytophaga spp. assemblies.</title>
        <authorList>
            <person name="Gulvik C.A."/>
        </authorList>
    </citation>
    <scope>NUCLEOTIDE SEQUENCE [LARGE SCALE GENOMIC DNA]</scope>
    <source>
        <strain evidence="15">H1496</strain>
    </source>
</reference>
<keyword evidence="8" id="KW-0833">Ubl conjugation pathway</keyword>
<dbReference type="EMBL" id="CP022386">
    <property type="protein sequence ID" value="ATA87011.1"/>
    <property type="molecule type" value="Genomic_DNA"/>
</dbReference>
<dbReference type="GO" id="GO:0016567">
    <property type="term" value="P:protein ubiquitination"/>
    <property type="evidence" value="ECO:0007669"/>
    <property type="project" value="InterPro"/>
</dbReference>
<dbReference type="RefSeq" id="WP_095910285.1">
    <property type="nucleotide sequence ID" value="NZ_CAUPZR010000004.1"/>
</dbReference>
<keyword evidence="5 12" id="KW-0812">Transmembrane</keyword>
<evidence type="ECO:0000256" key="7">
    <source>
        <dbReference type="ARBA" id="ARBA00022771"/>
    </source>
</evidence>
<evidence type="ECO:0000259" key="13">
    <source>
        <dbReference type="Pfam" id="PF12483"/>
    </source>
</evidence>
<accession>A0A250FPT4</accession>
<dbReference type="KEGG" id="cgh:CGC50_07500"/>
<feature type="domain" description="E3 Ubiquitin ligase MUL1-like" evidence="13">
    <location>
        <begin position="83"/>
        <end position="199"/>
    </location>
</feature>
<comment type="catalytic activity">
    <reaction evidence="1">
        <text>S-ubiquitinyl-[E2 ubiquitin-conjugating enzyme]-L-cysteine + [acceptor protein]-L-lysine = [E2 ubiquitin-conjugating enzyme]-L-cysteine + N(6)-ubiquitinyl-[acceptor protein]-L-lysine.</text>
        <dbReference type="EC" id="2.3.2.27"/>
    </reaction>
</comment>
<dbReference type="GO" id="GO:0008270">
    <property type="term" value="F:zinc ion binding"/>
    <property type="evidence" value="ECO:0007669"/>
    <property type="project" value="UniProtKB-KW"/>
</dbReference>
<sequence>MNISAYILLGVVVFLILKLLLPNASKRFLKLQASLPTSKIRSIAKGLAKVEGKLLMKNPLFSPIKMTPCIGYYYLIEKIDRDKEEHNSYSTIHEETQCNPFEIEDTTGKIEVVPEGIQLFLMENTHQYTSGEKRYSESLLREGDEVLLIGYTDAKGGVPFLRKDDKYKLLGITLVSSINLWNKYQPLLRSFLFTCVIIVSLIIFILLQ</sequence>
<evidence type="ECO:0000256" key="3">
    <source>
        <dbReference type="ARBA" id="ARBA00012483"/>
    </source>
</evidence>
<dbReference type="GeneID" id="84808398"/>
<dbReference type="GO" id="GO:0061630">
    <property type="term" value="F:ubiquitin protein ligase activity"/>
    <property type="evidence" value="ECO:0007669"/>
    <property type="project" value="UniProtKB-EC"/>
</dbReference>
<dbReference type="Pfam" id="PF12483">
    <property type="entry name" value="GIDE"/>
    <property type="match status" value="1"/>
</dbReference>
<evidence type="ECO:0000313" key="15">
    <source>
        <dbReference type="Proteomes" id="UP000217250"/>
    </source>
</evidence>
<feature type="transmembrane region" description="Helical" evidence="12">
    <location>
        <begin position="187"/>
        <end position="207"/>
    </location>
</feature>
<keyword evidence="6" id="KW-0479">Metal-binding</keyword>
<comment type="subcellular location">
    <subcellularLocation>
        <location evidence="2">Membrane</location>
        <topology evidence="2">Multi-pass membrane protein</topology>
    </subcellularLocation>
</comment>
<evidence type="ECO:0000256" key="11">
    <source>
        <dbReference type="ARBA" id="ARBA00023136"/>
    </source>
</evidence>
<keyword evidence="11 12" id="KW-0472">Membrane</keyword>
<name>A0A250FPT4_9FLAO</name>